<dbReference type="RefSeq" id="XP_065663095.1">
    <property type="nucleotide sequence ID" value="XM_065807023.1"/>
</dbReference>
<accession>A0ABM4CMP9</accession>
<dbReference type="PANTHER" id="PTHR12221">
    <property type="entry name" value="PESCADILLO - RELATED"/>
    <property type="match status" value="1"/>
</dbReference>
<evidence type="ECO:0000256" key="1">
    <source>
        <dbReference type="ARBA" id="ARBA00022517"/>
    </source>
</evidence>
<evidence type="ECO:0000256" key="3">
    <source>
        <dbReference type="ARBA" id="ARBA00023242"/>
    </source>
</evidence>
<comment type="function">
    <text evidence="4">Required for maturation of ribosomal RNAs and formation of the large ribosomal subunit.</text>
</comment>
<dbReference type="Proteomes" id="UP001652625">
    <property type="component" value="Chromosome 10"/>
</dbReference>
<feature type="region of interest" description="Disordered" evidence="5">
    <location>
        <begin position="495"/>
        <end position="528"/>
    </location>
</feature>
<dbReference type="SMART" id="SM00292">
    <property type="entry name" value="BRCT"/>
    <property type="match status" value="1"/>
</dbReference>
<dbReference type="InterPro" id="IPR001357">
    <property type="entry name" value="BRCT_dom"/>
</dbReference>
<evidence type="ECO:0000256" key="2">
    <source>
        <dbReference type="ARBA" id="ARBA00022552"/>
    </source>
</evidence>
<sequence>MGKMKRKGESGSATNYINRNQALKKLQLSLPDFRRLCILKGIYPREPRNRKKVGKGSTAYKTYYYVKDIQFLAHEPVLNKFREFKVFVRKLKRAIGRQEFSDADHLEENKPTYTLDHIVKERYPTFIDALRDLDDALSMIFLFARLPQTDKIEMDVVKKCKRLSVEFQHYIISSRSLRKVFISIKGIYFQAEIQRQTVTWVTPHSFTQELPDDVDFRIMLTFIEFYTTMLGFVNFQLYHTLNLQYPPQLKVNNNEGETTEFCQDIELYDESLAALSCSLKSSIEVVDEAEDFDVFPTEDGSKESDIQKQEEEEAKNEKNLLSLFSSMKVYLSREVPRDALVFILRSFGASVSWDKTVAVGSTFTEDDESITHQIVDRPIIKNQVLSRRYLQPQWVFDCVNARKLLPIDDYVPGALLPPHLSPFVEEKEGDYIPPERRQIIEMEKELLKKNAEADEEIVSAGGKRKAESDSLTAEEKKLAVSMLPRKKKALYEKIMHSKKRKASQVRKLDDKRKLHDEAQLRKKKDKAK</sequence>
<evidence type="ECO:0000313" key="11">
    <source>
        <dbReference type="RefSeq" id="XP_065663097.1"/>
    </source>
</evidence>
<evidence type="ECO:0000256" key="4">
    <source>
        <dbReference type="HAMAP-Rule" id="MF_03028"/>
    </source>
</evidence>
<protein>
    <recommendedName>
        <fullName evidence="4">Pescadillo homolog</fullName>
    </recommendedName>
</protein>
<proteinExistence type="inferred from homology"/>
<evidence type="ECO:0000256" key="5">
    <source>
        <dbReference type="SAM" id="MobiDB-lite"/>
    </source>
</evidence>
<dbReference type="SUPFAM" id="SSF52113">
    <property type="entry name" value="BRCT domain"/>
    <property type="match status" value="1"/>
</dbReference>
<dbReference type="PROSITE" id="PS50172">
    <property type="entry name" value="BRCT"/>
    <property type="match status" value="1"/>
</dbReference>
<evidence type="ECO:0000313" key="10">
    <source>
        <dbReference type="RefSeq" id="XP_065663096.1"/>
    </source>
</evidence>
<reference evidence="8 9" key="1">
    <citation type="submission" date="2025-05" db="UniProtKB">
        <authorList>
            <consortium name="RefSeq"/>
        </authorList>
    </citation>
    <scope>IDENTIFICATION</scope>
</reference>
<evidence type="ECO:0000259" key="6">
    <source>
        <dbReference type="PROSITE" id="PS50172"/>
    </source>
</evidence>
<dbReference type="PANTHER" id="PTHR12221:SF6">
    <property type="entry name" value="PESCADILLO HOMOLOG"/>
    <property type="match status" value="1"/>
</dbReference>
<evidence type="ECO:0000313" key="8">
    <source>
        <dbReference type="RefSeq" id="XP_065663094.1"/>
    </source>
</evidence>
<dbReference type="InterPro" id="IPR010613">
    <property type="entry name" value="PES"/>
</dbReference>
<keyword evidence="2 4" id="KW-0698">rRNA processing</keyword>
<name>A0ABM4CMP9_HYDVU</name>
<dbReference type="RefSeq" id="XP_065663094.1">
    <property type="nucleotide sequence ID" value="XM_065807022.1"/>
</dbReference>
<dbReference type="Gene3D" id="3.40.50.10190">
    <property type="entry name" value="BRCT domain"/>
    <property type="match status" value="1"/>
</dbReference>
<dbReference type="Pfam" id="PF06732">
    <property type="entry name" value="Pescadillo_N"/>
    <property type="match status" value="1"/>
</dbReference>
<gene>
    <name evidence="8 9 10 11" type="primary">LOC100198384</name>
</gene>
<keyword evidence="3 4" id="KW-0539">Nucleus</keyword>
<evidence type="ECO:0000313" key="9">
    <source>
        <dbReference type="RefSeq" id="XP_065663095.1"/>
    </source>
</evidence>
<dbReference type="RefSeq" id="XP_065663097.1">
    <property type="nucleotide sequence ID" value="XM_065807025.1"/>
</dbReference>
<evidence type="ECO:0000313" key="7">
    <source>
        <dbReference type="Proteomes" id="UP001652625"/>
    </source>
</evidence>
<dbReference type="CDD" id="cd17709">
    <property type="entry name" value="BRCT_pescadillo_like"/>
    <property type="match status" value="1"/>
</dbReference>
<dbReference type="GeneID" id="100198384"/>
<comment type="subcellular location">
    <subcellularLocation>
        <location evidence="4">Nucleus</location>
        <location evidence="4">Nucleolus</location>
    </subcellularLocation>
    <subcellularLocation>
        <location evidence="4">Nucleus</location>
        <location evidence="4">Nucleoplasm</location>
    </subcellularLocation>
</comment>
<feature type="compositionally biased region" description="Basic and acidic residues" evidence="5">
    <location>
        <begin position="506"/>
        <end position="520"/>
    </location>
</feature>
<dbReference type="InterPro" id="IPR036420">
    <property type="entry name" value="BRCT_dom_sf"/>
</dbReference>
<dbReference type="RefSeq" id="XP_065663096.1">
    <property type="nucleotide sequence ID" value="XM_065807024.1"/>
</dbReference>
<organism evidence="7 8">
    <name type="scientific">Hydra vulgaris</name>
    <name type="common">Hydra</name>
    <name type="synonym">Hydra attenuata</name>
    <dbReference type="NCBI Taxonomy" id="6087"/>
    <lineage>
        <taxon>Eukaryota</taxon>
        <taxon>Metazoa</taxon>
        <taxon>Cnidaria</taxon>
        <taxon>Hydrozoa</taxon>
        <taxon>Hydroidolina</taxon>
        <taxon>Anthoathecata</taxon>
        <taxon>Aplanulata</taxon>
        <taxon>Hydridae</taxon>
        <taxon>Hydra</taxon>
    </lineage>
</organism>
<keyword evidence="7" id="KW-1185">Reference proteome</keyword>
<feature type="domain" description="BRCT" evidence="6">
    <location>
        <begin position="319"/>
        <end position="412"/>
    </location>
</feature>
<dbReference type="HAMAP" id="MF_03028">
    <property type="entry name" value="Pescadillo"/>
    <property type="match status" value="1"/>
</dbReference>
<keyword evidence="1 4" id="KW-0690">Ribosome biogenesis</keyword>
<comment type="similarity">
    <text evidence="4">Belongs to the pescadillo family.</text>
</comment>